<keyword evidence="2" id="KW-1185">Reference proteome</keyword>
<reference evidence="1 2" key="1">
    <citation type="submission" date="2017-06" db="EMBL/GenBank/DDBJ databases">
        <title>Salmonella reference genomes for public health.</title>
        <authorList>
            <person name="Robertson J."/>
            <person name="Yoshida C."/>
            <person name="Gurnik S."/>
            <person name="Nash J."/>
        </authorList>
    </citation>
    <scope>NUCLEOTIDE SEQUENCE [LARGE SCALE GENOMIC DNA]</scope>
    <source>
        <strain evidence="1 2">SA19983605</strain>
    </source>
</reference>
<sequence length="63" mass="7259">MEGFIRGLVCLSLTSFIQAQRFQQDNEKFFICEKMRQRSHFPTRVHTLSAGLISVTPSGNKRD</sequence>
<gene>
    <name evidence="1" type="ORF">LFZ56_00200</name>
</gene>
<organism evidence="1 2">
    <name type="scientific">Salmonella bongori serovar 66:z41:- str. SA19983605</name>
    <dbReference type="NCBI Taxonomy" id="1243617"/>
    <lineage>
        <taxon>Bacteria</taxon>
        <taxon>Pseudomonadati</taxon>
        <taxon>Pseudomonadota</taxon>
        <taxon>Gammaproteobacteria</taxon>
        <taxon>Enterobacterales</taxon>
        <taxon>Enterobacteriaceae</taxon>
        <taxon>Salmonella</taxon>
    </lineage>
</organism>
<evidence type="ECO:0000313" key="2">
    <source>
        <dbReference type="Proteomes" id="UP000197991"/>
    </source>
</evidence>
<name>A0A248K4Y2_SALBN</name>
<dbReference type="AlphaFoldDB" id="A0A248K4Y2"/>
<dbReference type="EMBL" id="CP022120">
    <property type="protein sequence ID" value="ASG52824.1"/>
    <property type="molecule type" value="Genomic_DNA"/>
</dbReference>
<accession>A0A248K4Y2</accession>
<dbReference type="Proteomes" id="UP000197991">
    <property type="component" value="Chromosome"/>
</dbReference>
<protein>
    <submittedName>
        <fullName evidence="1">Uncharacterized protein</fullName>
    </submittedName>
</protein>
<evidence type="ECO:0000313" key="1">
    <source>
        <dbReference type="EMBL" id="ASG52824.1"/>
    </source>
</evidence>
<proteinExistence type="predicted"/>